<sequence length="599" mass="65002">MGLCDRAAAPRHILKPGEDSFDPLEWSSDLPSTAASPDHSPEPVSIKPQPLTYTTVGSVVNPNVVPQFSAPNRIQREGANRRPLHTLLGTPRYEPMVQTRAAAASLPALNMANSMHYAQQIARSPVHMTTSSTSSTSGRSPLPTISNMPGPLAKQEELALLRNLLLNELQERSGNIPEGTGSPNASKKHTSSATLPLGGIYTVKEFIDDHNRSNSVPGSVQGLEKMQTLQRLAKFDNPMQQLAKNRLSLFSVLKLENAGNSNGLTPQEMLLQSHIGMSNSSTPSNNTGELDLGYKFPPPGLAAPSTTQYSQSLARNLSQSTPAPARRGCPEPLTAGPPGQRQYPSQPSTSHSELWGDYGTQPYNNYGAGVTASPWGTGYNYQPPAQPEFFPAHAGNVKSKVVDTIDYTAAAKYYSSGGYPADMNAYHQPLSDESARLMEEGPVNLLPKAVKDARRDAKTTNFLFEGQRRYTQMSALDYFQELADLQNYDNAKKENPYGVIGPPKKKQLSSVEPKPITDEEIKKMPIPELLAPALESTWGTLAGYRSVNCPGSNNELSKFVCSPESLIDPEEEGNRSLFGEDWGKPVKRSAVDANAGWDT</sequence>
<dbReference type="AlphaFoldDB" id="A0A2J6T3G6"/>
<accession>A0A2J6T3G6</accession>
<evidence type="ECO:0000313" key="3">
    <source>
        <dbReference type="Proteomes" id="UP000235371"/>
    </source>
</evidence>
<dbReference type="STRING" id="1095630.A0A2J6T3G6"/>
<gene>
    <name evidence="2" type="ORF">K444DRAFT_30511</name>
</gene>
<dbReference type="Proteomes" id="UP000235371">
    <property type="component" value="Unassembled WGS sequence"/>
</dbReference>
<organism evidence="2 3">
    <name type="scientific">Hyaloscypha bicolor E</name>
    <dbReference type="NCBI Taxonomy" id="1095630"/>
    <lineage>
        <taxon>Eukaryota</taxon>
        <taxon>Fungi</taxon>
        <taxon>Dikarya</taxon>
        <taxon>Ascomycota</taxon>
        <taxon>Pezizomycotina</taxon>
        <taxon>Leotiomycetes</taxon>
        <taxon>Helotiales</taxon>
        <taxon>Hyaloscyphaceae</taxon>
        <taxon>Hyaloscypha</taxon>
        <taxon>Hyaloscypha bicolor</taxon>
    </lineage>
</organism>
<dbReference type="EMBL" id="KZ613846">
    <property type="protein sequence ID" value="PMD57574.1"/>
    <property type="molecule type" value="Genomic_DNA"/>
</dbReference>
<dbReference type="InParanoid" id="A0A2J6T3G6"/>
<keyword evidence="3" id="KW-1185">Reference proteome</keyword>
<protein>
    <submittedName>
        <fullName evidence="2">Uncharacterized protein</fullName>
    </submittedName>
</protein>
<dbReference type="RefSeq" id="XP_024734478.1">
    <property type="nucleotide sequence ID" value="XM_024871758.1"/>
</dbReference>
<feature type="region of interest" description="Disordered" evidence="1">
    <location>
        <begin position="298"/>
        <end position="357"/>
    </location>
</feature>
<evidence type="ECO:0000256" key="1">
    <source>
        <dbReference type="SAM" id="MobiDB-lite"/>
    </source>
</evidence>
<feature type="region of interest" description="Disordered" evidence="1">
    <location>
        <begin position="173"/>
        <end position="193"/>
    </location>
</feature>
<feature type="region of interest" description="Disordered" evidence="1">
    <location>
        <begin position="1"/>
        <end position="49"/>
    </location>
</feature>
<feature type="compositionally biased region" description="Polar residues" evidence="1">
    <location>
        <begin position="304"/>
        <end position="322"/>
    </location>
</feature>
<name>A0A2J6T3G6_9HELO</name>
<proteinExistence type="predicted"/>
<dbReference type="OrthoDB" id="10251048at2759"/>
<feature type="compositionally biased region" description="Polar residues" evidence="1">
    <location>
        <begin position="342"/>
        <end position="352"/>
    </location>
</feature>
<reference evidence="2 3" key="1">
    <citation type="submission" date="2016-04" db="EMBL/GenBank/DDBJ databases">
        <title>A degradative enzymes factory behind the ericoid mycorrhizal symbiosis.</title>
        <authorList>
            <consortium name="DOE Joint Genome Institute"/>
            <person name="Martino E."/>
            <person name="Morin E."/>
            <person name="Grelet G."/>
            <person name="Kuo A."/>
            <person name="Kohler A."/>
            <person name="Daghino S."/>
            <person name="Barry K."/>
            <person name="Choi C."/>
            <person name="Cichocki N."/>
            <person name="Clum A."/>
            <person name="Copeland A."/>
            <person name="Hainaut M."/>
            <person name="Haridas S."/>
            <person name="Labutti K."/>
            <person name="Lindquist E."/>
            <person name="Lipzen A."/>
            <person name="Khouja H.-R."/>
            <person name="Murat C."/>
            <person name="Ohm R."/>
            <person name="Olson A."/>
            <person name="Spatafora J."/>
            <person name="Veneault-Fourrey C."/>
            <person name="Henrissat B."/>
            <person name="Grigoriev I."/>
            <person name="Martin F."/>
            <person name="Perotto S."/>
        </authorList>
    </citation>
    <scope>NUCLEOTIDE SEQUENCE [LARGE SCALE GENOMIC DNA]</scope>
    <source>
        <strain evidence="2 3">E</strain>
    </source>
</reference>
<evidence type="ECO:0000313" key="2">
    <source>
        <dbReference type="EMBL" id="PMD57574.1"/>
    </source>
</evidence>
<dbReference type="GeneID" id="36579840"/>